<proteinExistence type="inferred from homology"/>
<dbReference type="Pfam" id="PF03807">
    <property type="entry name" value="F420_oxidored"/>
    <property type="match status" value="1"/>
</dbReference>
<keyword evidence="2" id="KW-0521">NADP</keyword>
<feature type="domain" description="Pyrroline-5-carboxylate reductase catalytic N-terminal" evidence="5">
    <location>
        <begin position="6"/>
        <end position="100"/>
    </location>
</feature>
<dbReference type="InterPro" id="IPR036291">
    <property type="entry name" value="NAD(P)-bd_dom_sf"/>
</dbReference>
<dbReference type="NCBIfam" id="TIGR00112">
    <property type="entry name" value="proC"/>
    <property type="match status" value="1"/>
</dbReference>
<keyword evidence="3" id="KW-0560">Oxidoreductase</keyword>
<dbReference type="PIRSF" id="PIRSF000193">
    <property type="entry name" value="Pyrrol-5-carb_rd"/>
    <property type="match status" value="1"/>
</dbReference>
<evidence type="ECO:0000256" key="4">
    <source>
        <dbReference type="SAM" id="Coils"/>
    </source>
</evidence>
<dbReference type="Pfam" id="PF14748">
    <property type="entry name" value="P5CR_dimer"/>
    <property type="match status" value="1"/>
</dbReference>
<dbReference type="InterPro" id="IPR000304">
    <property type="entry name" value="Pyrroline-COOH_reductase"/>
</dbReference>
<evidence type="ECO:0008006" key="8">
    <source>
        <dbReference type="Google" id="ProtNLM"/>
    </source>
</evidence>
<dbReference type="EMBL" id="LAZR01000318">
    <property type="protein sequence ID" value="KKN74941.1"/>
    <property type="molecule type" value="Genomic_DNA"/>
</dbReference>
<gene>
    <name evidence="7" type="ORF">LCGC14_0385690</name>
</gene>
<evidence type="ECO:0000313" key="7">
    <source>
        <dbReference type="EMBL" id="KKN74941.1"/>
    </source>
</evidence>
<evidence type="ECO:0000259" key="5">
    <source>
        <dbReference type="Pfam" id="PF03807"/>
    </source>
</evidence>
<feature type="domain" description="Pyrroline-5-carboxylate reductase dimerisation" evidence="6">
    <location>
        <begin position="163"/>
        <end position="267"/>
    </location>
</feature>
<dbReference type="GO" id="GO:0055129">
    <property type="term" value="P:L-proline biosynthetic process"/>
    <property type="evidence" value="ECO:0007669"/>
    <property type="project" value="TreeGrafter"/>
</dbReference>
<evidence type="ECO:0000256" key="1">
    <source>
        <dbReference type="ARBA" id="ARBA00005525"/>
    </source>
</evidence>
<sequence length="271" mass="29031">MFNKELGIIGLGKIGSTLLRVLVNSGTINREKLIVYDIDGEVLKKQTQENNVESAENNKILVQNSKYILIAVLPQVIDKVLEEISSQITEAQIIITIAAGISITHINKIINKKVGIVRIMTNTPALVRAAASAISPNEFIKQSDLDFVKKLFKALGLVVELEEKHLDAVTGLSGSGPAYLFIIMDALADGGVKMGLPRKVSLKLAAQMVLGSAKLVLETGKHPGELKDMVASPGGTTITAIHEIESSKLRATLISAVEAATLKSRSMNDEG</sequence>
<comment type="caution">
    <text evidence="7">The sequence shown here is derived from an EMBL/GenBank/DDBJ whole genome shotgun (WGS) entry which is preliminary data.</text>
</comment>
<reference evidence="7" key="1">
    <citation type="journal article" date="2015" name="Nature">
        <title>Complex archaea that bridge the gap between prokaryotes and eukaryotes.</title>
        <authorList>
            <person name="Spang A."/>
            <person name="Saw J.H."/>
            <person name="Jorgensen S.L."/>
            <person name="Zaremba-Niedzwiedzka K."/>
            <person name="Martijn J."/>
            <person name="Lind A.E."/>
            <person name="van Eijk R."/>
            <person name="Schleper C."/>
            <person name="Guy L."/>
            <person name="Ettema T.J."/>
        </authorList>
    </citation>
    <scope>NUCLEOTIDE SEQUENCE</scope>
</reference>
<dbReference type="InterPro" id="IPR028939">
    <property type="entry name" value="P5C_Rdtase_cat_N"/>
</dbReference>
<evidence type="ECO:0000256" key="2">
    <source>
        <dbReference type="ARBA" id="ARBA00022857"/>
    </source>
</evidence>
<name>A0A0F9VN91_9ZZZZ</name>
<dbReference type="PANTHER" id="PTHR11645:SF62">
    <property type="entry name" value="PYRROLINE-5-CARBOXYLATE REDUCTASE"/>
    <property type="match status" value="1"/>
</dbReference>
<dbReference type="InterPro" id="IPR029036">
    <property type="entry name" value="P5CR_dimer"/>
</dbReference>
<dbReference type="AlphaFoldDB" id="A0A0F9VN91"/>
<organism evidence="7">
    <name type="scientific">marine sediment metagenome</name>
    <dbReference type="NCBI Taxonomy" id="412755"/>
    <lineage>
        <taxon>unclassified sequences</taxon>
        <taxon>metagenomes</taxon>
        <taxon>ecological metagenomes</taxon>
    </lineage>
</organism>
<dbReference type="SUPFAM" id="SSF51735">
    <property type="entry name" value="NAD(P)-binding Rossmann-fold domains"/>
    <property type="match status" value="1"/>
</dbReference>
<evidence type="ECO:0000256" key="3">
    <source>
        <dbReference type="ARBA" id="ARBA00023002"/>
    </source>
</evidence>
<accession>A0A0F9VN91</accession>
<dbReference type="PANTHER" id="PTHR11645">
    <property type="entry name" value="PYRROLINE-5-CARBOXYLATE REDUCTASE"/>
    <property type="match status" value="1"/>
</dbReference>
<dbReference type="HAMAP" id="MF_01925">
    <property type="entry name" value="P5C_reductase"/>
    <property type="match status" value="1"/>
</dbReference>
<feature type="coiled-coil region" evidence="4">
    <location>
        <begin position="38"/>
        <end position="65"/>
    </location>
</feature>
<evidence type="ECO:0000259" key="6">
    <source>
        <dbReference type="Pfam" id="PF14748"/>
    </source>
</evidence>
<comment type="similarity">
    <text evidence="1">Belongs to the pyrroline-5-carboxylate reductase family.</text>
</comment>
<keyword evidence="4" id="KW-0175">Coiled coil</keyword>
<dbReference type="InterPro" id="IPR008927">
    <property type="entry name" value="6-PGluconate_DH-like_C_sf"/>
</dbReference>
<protein>
    <recommendedName>
        <fullName evidence="8">Pyrroline-5-carboxylate reductase</fullName>
    </recommendedName>
</protein>
<dbReference type="FunFam" id="1.10.3730.10:FF:000001">
    <property type="entry name" value="Pyrroline-5-carboxylate reductase"/>
    <property type="match status" value="1"/>
</dbReference>
<dbReference type="SUPFAM" id="SSF48179">
    <property type="entry name" value="6-phosphogluconate dehydrogenase C-terminal domain-like"/>
    <property type="match status" value="1"/>
</dbReference>
<dbReference type="Gene3D" id="3.40.50.720">
    <property type="entry name" value="NAD(P)-binding Rossmann-like Domain"/>
    <property type="match status" value="1"/>
</dbReference>
<dbReference type="GO" id="GO:0004735">
    <property type="term" value="F:pyrroline-5-carboxylate reductase activity"/>
    <property type="evidence" value="ECO:0007669"/>
    <property type="project" value="InterPro"/>
</dbReference>
<dbReference type="Gene3D" id="1.10.3730.10">
    <property type="entry name" value="ProC C-terminal domain-like"/>
    <property type="match status" value="1"/>
</dbReference>